<dbReference type="PROSITE" id="PS50005">
    <property type="entry name" value="TPR"/>
    <property type="match status" value="1"/>
</dbReference>
<dbReference type="AlphaFoldDB" id="A0A6C0E0D0"/>
<dbReference type="PANTHER" id="PTHR44835:SF1">
    <property type="entry name" value="PROTEIN O-GLCNAC TRANSFERASE"/>
    <property type="match status" value="1"/>
</dbReference>
<evidence type="ECO:0000256" key="1">
    <source>
        <dbReference type="ARBA" id="ARBA00004922"/>
    </source>
</evidence>
<dbReference type="Gene3D" id="3.40.50.11380">
    <property type="match status" value="1"/>
</dbReference>
<organism evidence="9">
    <name type="scientific">viral metagenome</name>
    <dbReference type="NCBI Taxonomy" id="1070528"/>
    <lineage>
        <taxon>unclassified sequences</taxon>
        <taxon>metagenomes</taxon>
        <taxon>organismal metagenomes</taxon>
    </lineage>
</organism>
<dbReference type="Pfam" id="PF13181">
    <property type="entry name" value="TPR_8"/>
    <property type="match status" value="1"/>
</dbReference>
<dbReference type="Gene3D" id="3.40.50.2000">
    <property type="entry name" value="Glycogen Phosphorylase B"/>
    <property type="match status" value="1"/>
</dbReference>
<evidence type="ECO:0000313" key="9">
    <source>
        <dbReference type="EMBL" id="QHT22188.1"/>
    </source>
</evidence>
<feature type="domain" description="O-GlcNAc transferase C-terminal" evidence="8">
    <location>
        <begin position="358"/>
        <end position="526"/>
    </location>
</feature>
<comment type="similarity">
    <text evidence="2">Belongs to the glycosyltransferase 41 family. O-GlcNAc transferase subfamily.</text>
</comment>
<evidence type="ECO:0000256" key="4">
    <source>
        <dbReference type="ARBA" id="ARBA00022676"/>
    </source>
</evidence>
<proteinExistence type="inferred from homology"/>
<name>A0A6C0E0D0_9ZZZZ</name>
<dbReference type="EMBL" id="MN739708">
    <property type="protein sequence ID" value="QHT22188.1"/>
    <property type="molecule type" value="Genomic_DNA"/>
</dbReference>
<keyword evidence="4" id="KW-0328">Glycosyltransferase</keyword>
<dbReference type="SUPFAM" id="SSF48452">
    <property type="entry name" value="TPR-like"/>
    <property type="match status" value="1"/>
</dbReference>
<dbReference type="Pfam" id="PF13844">
    <property type="entry name" value="Glyco_transf_41"/>
    <property type="match status" value="2"/>
</dbReference>
<sequence>MKHKHKKNQKTSSNNDSAVFKEAQAFTLASIQSSTSKDSIFYLLKAISSYEIILKDLPLTDYLLIDVDPKVSKSSYIDAQFNLGTLYKTYAEHLCRENKGHDEYLLPFNKALDCFKIILKVLFEHELAVKQIVSIYSQLCYLSQNVLTKSLEYMQTCLIFSPDNESIHYNLGLLYQKLNKLELALIHYRISLEFCERPKKKTQETTQDTTKEIHRLKINNYNGIASLYRSLKQWPDALYYLKCAEKVDQGDPDIQNALGVVYTEMRRTDLAEKAYKKGIDNYQKSVISNDKKQLLAELYLNFGHMHSYNGDNNKSIENYNMSLKVQPTFVLPFQNKIMNLSYLFDDLQDKSYIYTQHTLCNKLYKKSETPYKFDTEYYKSPKINVGIVSGDFADHPVQFFISTFLKNFNHEKFTVTCYSECIINTSAYNSNLQFKFIKNMPAQTAADMIYSDGIHILIDLAGHTAFNRLDIFALKPAPVQVSYIGYPYSTGLYEMDYRITDKICDKTEVSQKFYTEKLEYLNDCFLCYNPSSIQPLPEMQPYIENNSLTISCFNRLNKITDRVIKLFNNILLRYHNVKFLFKTKALLNSGVKIAFINKFDKSVQDRVLVMDCTITHDEHLRIYNRTDIAIDTFPYSGTTTSCEALLAGVPVFTLYDAEYYFHPQNVTSSILLNTHNDLKFFVCKTIDEICDKIGLLLSKDAGYWKNLKSDVRNKFLNGKVCDKDLYMRNINNLLEQLYNTANRK</sequence>
<dbReference type="EC" id="2.4.1.255" evidence="3"/>
<dbReference type="GO" id="GO:0097363">
    <property type="term" value="F:protein O-acetylglucosaminyltransferase activity"/>
    <property type="evidence" value="ECO:0007669"/>
    <property type="project" value="UniProtKB-EC"/>
</dbReference>
<comment type="pathway">
    <text evidence="1">Protein modification; protein glycosylation.</text>
</comment>
<keyword evidence="6" id="KW-0677">Repeat</keyword>
<evidence type="ECO:0000256" key="5">
    <source>
        <dbReference type="ARBA" id="ARBA00022679"/>
    </source>
</evidence>
<dbReference type="InterPro" id="IPR019734">
    <property type="entry name" value="TPR_rpt"/>
</dbReference>
<dbReference type="Gene3D" id="1.25.40.10">
    <property type="entry name" value="Tetratricopeptide repeat domain"/>
    <property type="match status" value="2"/>
</dbReference>
<evidence type="ECO:0000256" key="3">
    <source>
        <dbReference type="ARBA" id="ARBA00011970"/>
    </source>
</evidence>
<dbReference type="InterPro" id="IPR029489">
    <property type="entry name" value="OGT/SEC/SPY_C"/>
</dbReference>
<keyword evidence="7" id="KW-0802">TPR repeat</keyword>
<protein>
    <recommendedName>
        <fullName evidence="3">protein O-GlcNAc transferase</fullName>
        <ecNumber evidence="3">2.4.1.255</ecNumber>
    </recommendedName>
</protein>
<evidence type="ECO:0000256" key="2">
    <source>
        <dbReference type="ARBA" id="ARBA00005386"/>
    </source>
</evidence>
<evidence type="ECO:0000256" key="6">
    <source>
        <dbReference type="ARBA" id="ARBA00022737"/>
    </source>
</evidence>
<feature type="domain" description="O-GlcNAc transferase C-terminal" evidence="8">
    <location>
        <begin position="545"/>
        <end position="727"/>
    </location>
</feature>
<reference evidence="9" key="1">
    <citation type="journal article" date="2020" name="Nature">
        <title>Giant virus diversity and host interactions through global metagenomics.</title>
        <authorList>
            <person name="Schulz F."/>
            <person name="Roux S."/>
            <person name="Paez-Espino D."/>
            <person name="Jungbluth S."/>
            <person name="Walsh D.A."/>
            <person name="Denef V.J."/>
            <person name="McMahon K.D."/>
            <person name="Konstantinidis K.T."/>
            <person name="Eloe-Fadrosh E.A."/>
            <person name="Kyrpides N.C."/>
            <person name="Woyke T."/>
        </authorList>
    </citation>
    <scope>NUCLEOTIDE SEQUENCE</scope>
    <source>
        <strain evidence="9">GVMAG-M-3300023179-107</strain>
    </source>
</reference>
<accession>A0A6C0E0D0</accession>
<dbReference type="InterPro" id="IPR011990">
    <property type="entry name" value="TPR-like_helical_dom_sf"/>
</dbReference>
<dbReference type="SUPFAM" id="SSF53756">
    <property type="entry name" value="UDP-Glycosyltransferase/glycogen phosphorylase"/>
    <property type="match status" value="1"/>
</dbReference>
<dbReference type="SMART" id="SM00028">
    <property type="entry name" value="TPR"/>
    <property type="match status" value="4"/>
</dbReference>
<dbReference type="PANTHER" id="PTHR44835">
    <property type="entry name" value="UDP-N-ACETYLGLUCOSAMINE--PEPTIDE N-ACETYLGLUCOSAMINYLTRANSFERASE SPINDLY-RELATED"/>
    <property type="match status" value="1"/>
</dbReference>
<keyword evidence="5" id="KW-0808">Transferase</keyword>
<evidence type="ECO:0000256" key="7">
    <source>
        <dbReference type="ARBA" id="ARBA00022803"/>
    </source>
</evidence>
<evidence type="ECO:0000259" key="8">
    <source>
        <dbReference type="Pfam" id="PF13844"/>
    </source>
</evidence>
<dbReference type="InterPro" id="IPR051939">
    <property type="entry name" value="Glycosyltr_41/O-GlcNAc_trsf"/>
</dbReference>